<dbReference type="Pfam" id="PF03330">
    <property type="entry name" value="DPBB_1"/>
    <property type="match status" value="1"/>
</dbReference>
<dbReference type="InterPro" id="IPR009009">
    <property type="entry name" value="RlpA-like_DPBB"/>
</dbReference>
<keyword evidence="2" id="KW-0449">Lipoprotein</keyword>
<reference evidence="3" key="1">
    <citation type="submission" date="2016-08" db="EMBL/GenBank/DDBJ databases">
        <authorList>
            <person name="Varghese N."/>
            <person name="Submissions Spin"/>
        </authorList>
    </citation>
    <scope>NUCLEOTIDE SEQUENCE [LARGE SCALE GENOMIC DNA]</scope>
    <source>
        <strain evidence="3">REICA_082</strain>
    </source>
</reference>
<organism evidence="2 3">
    <name type="scientific">Kosakonia oryzendophytica</name>
    <dbReference type="NCBI Taxonomy" id="1005665"/>
    <lineage>
        <taxon>Bacteria</taxon>
        <taxon>Pseudomonadati</taxon>
        <taxon>Pseudomonadota</taxon>
        <taxon>Gammaproteobacteria</taxon>
        <taxon>Enterobacterales</taxon>
        <taxon>Enterobacteriaceae</taxon>
        <taxon>Kosakonia</taxon>
    </lineage>
</organism>
<dbReference type="EMBL" id="FMAY01000005">
    <property type="protein sequence ID" value="SCC09716.1"/>
    <property type="molecule type" value="Genomic_DNA"/>
</dbReference>
<dbReference type="CDD" id="cd22268">
    <property type="entry name" value="DPBB_RlpA-like"/>
    <property type="match status" value="1"/>
</dbReference>
<evidence type="ECO:0000313" key="2">
    <source>
        <dbReference type="EMBL" id="SCC09716.1"/>
    </source>
</evidence>
<dbReference type="AlphaFoldDB" id="A0A1C4BS39"/>
<proteinExistence type="predicted"/>
<accession>A0A1C4BS39</accession>
<protein>
    <submittedName>
        <fullName evidence="2">Rare lipoprotein A</fullName>
    </submittedName>
</protein>
<evidence type="ECO:0000259" key="1">
    <source>
        <dbReference type="Pfam" id="PF03330"/>
    </source>
</evidence>
<dbReference type="OrthoDB" id="9779128at2"/>
<dbReference type="Gene3D" id="2.40.40.10">
    <property type="entry name" value="RlpA-like domain"/>
    <property type="match status" value="1"/>
</dbReference>
<dbReference type="PANTHER" id="PTHR34183:SF8">
    <property type="entry name" value="ENDOLYTIC PEPTIDOGLYCAN TRANSGLYCOSYLASE RLPA-RELATED"/>
    <property type="match status" value="1"/>
</dbReference>
<dbReference type="SUPFAM" id="SSF50685">
    <property type="entry name" value="Barwin-like endoglucanases"/>
    <property type="match status" value="1"/>
</dbReference>
<feature type="domain" description="RlpA-like protein double-psi beta-barrel" evidence="1">
    <location>
        <begin position="7"/>
        <end position="105"/>
    </location>
</feature>
<dbReference type="PANTHER" id="PTHR34183">
    <property type="entry name" value="ENDOLYTIC PEPTIDOGLYCAN TRANSGLYCOSYLASE RLPA"/>
    <property type="match status" value="1"/>
</dbReference>
<name>A0A1C4BS39_9ENTR</name>
<gene>
    <name evidence="2" type="ORF">GA0061071_105293</name>
</gene>
<sequence>MGLPVSGLASTYSDFFINKMTASGDIYTHAGFTAALLPRERWREVPLGTKLKLTYQGRSVIVKVNDRGAGDGSMARVLDLSRAAYASLTGIPLSAITDKTAGIINLQSIVIVPPNSALGPVSK</sequence>
<dbReference type="InterPro" id="IPR036908">
    <property type="entry name" value="RlpA-like_sf"/>
</dbReference>
<evidence type="ECO:0000313" key="3">
    <source>
        <dbReference type="Proteomes" id="UP000198975"/>
    </source>
</evidence>
<dbReference type="RefSeq" id="WP_061495816.1">
    <property type="nucleotide sequence ID" value="NZ_CP115659.1"/>
</dbReference>
<dbReference type="Proteomes" id="UP000198975">
    <property type="component" value="Unassembled WGS sequence"/>
</dbReference>
<keyword evidence="3" id="KW-1185">Reference proteome</keyword>